<feature type="domain" description="ABC transporter" evidence="5">
    <location>
        <begin position="3"/>
        <end position="233"/>
    </location>
</feature>
<dbReference type="InterPro" id="IPR003439">
    <property type="entry name" value="ABC_transporter-like_ATP-bd"/>
</dbReference>
<keyword evidence="4 6" id="KW-0067">ATP-binding</keyword>
<reference evidence="6 7" key="1">
    <citation type="submission" date="2021-11" db="EMBL/GenBank/DDBJ databases">
        <authorList>
            <person name="Depoorter E."/>
        </authorList>
    </citation>
    <scope>NUCLEOTIDE SEQUENCE [LARGE SCALE GENOMIC DNA]</scope>
    <source>
        <strain evidence="6 7">LMG 24286</strain>
    </source>
</reference>
<accession>A0ABN8BNM5</accession>
<keyword evidence="6" id="KW-0378">Hydrolase</keyword>
<evidence type="ECO:0000259" key="5">
    <source>
        <dbReference type="PROSITE" id="PS50893"/>
    </source>
</evidence>
<dbReference type="GO" id="GO:0005524">
    <property type="term" value="F:ATP binding"/>
    <property type="evidence" value="ECO:0007669"/>
    <property type="project" value="UniProtKB-KW"/>
</dbReference>
<comment type="similarity">
    <text evidence="1">Belongs to the ABC transporter superfamily.</text>
</comment>
<dbReference type="InterPro" id="IPR050763">
    <property type="entry name" value="ABC_transporter_ATP-binding"/>
</dbReference>
<dbReference type="EC" id="3.6.3.-" evidence="6"/>
<organism evidence="6 7">
    <name type="scientific">Periweissella ghanensis</name>
    <dbReference type="NCBI Taxonomy" id="467997"/>
    <lineage>
        <taxon>Bacteria</taxon>
        <taxon>Bacillati</taxon>
        <taxon>Bacillota</taxon>
        <taxon>Bacilli</taxon>
        <taxon>Lactobacillales</taxon>
        <taxon>Lactobacillaceae</taxon>
        <taxon>Periweissella</taxon>
    </lineage>
</organism>
<dbReference type="PANTHER" id="PTHR42711">
    <property type="entry name" value="ABC TRANSPORTER ATP-BINDING PROTEIN"/>
    <property type="match status" value="1"/>
</dbReference>
<dbReference type="InterPro" id="IPR003593">
    <property type="entry name" value="AAA+_ATPase"/>
</dbReference>
<dbReference type="RefSeq" id="WP_230098141.1">
    <property type="nucleotide sequence ID" value="NZ_CAKKNT010000003.1"/>
</dbReference>
<evidence type="ECO:0000313" key="7">
    <source>
        <dbReference type="Proteomes" id="UP000789719"/>
    </source>
</evidence>
<dbReference type="EMBL" id="CAKKNT010000003">
    <property type="protein sequence ID" value="CAH0418035.1"/>
    <property type="molecule type" value="Genomic_DNA"/>
</dbReference>
<keyword evidence="2" id="KW-0813">Transport</keyword>
<dbReference type="SMART" id="SM00382">
    <property type="entry name" value="AAA"/>
    <property type="match status" value="1"/>
</dbReference>
<evidence type="ECO:0000256" key="1">
    <source>
        <dbReference type="ARBA" id="ARBA00005417"/>
    </source>
</evidence>
<proteinExistence type="inferred from homology"/>
<evidence type="ECO:0000256" key="3">
    <source>
        <dbReference type="ARBA" id="ARBA00022741"/>
    </source>
</evidence>
<comment type="caution">
    <text evidence="6">The sequence shown here is derived from an EMBL/GenBank/DDBJ whole genome shotgun (WGS) entry which is preliminary data.</text>
</comment>
<dbReference type="Proteomes" id="UP000789719">
    <property type="component" value="Unassembled WGS sequence"/>
</dbReference>
<keyword evidence="3" id="KW-0547">Nucleotide-binding</keyword>
<evidence type="ECO:0000256" key="4">
    <source>
        <dbReference type="ARBA" id="ARBA00022840"/>
    </source>
</evidence>
<dbReference type="PROSITE" id="PS50893">
    <property type="entry name" value="ABC_TRANSPORTER_2"/>
    <property type="match status" value="1"/>
</dbReference>
<gene>
    <name evidence="6" type="primary">lnrL_1</name>
    <name evidence="6" type="ORF">WGH24286_00451</name>
</gene>
<dbReference type="PANTHER" id="PTHR42711:SF5">
    <property type="entry name" value="ABC TRANSPORTER ATP-BINDING PROTEIN NATA"/>
    <property type="match status" value="1"/>
</dbReference>
<dbReference type="GO" id="GO:0016787">
    <property type="term" value="F:hydrolase activity"/>
    <property type="evidence" value="ECO:0007669"/>
    <property type="project" value="UniProtKB-KW"/>
</dbReference>
<sequence>MKIQVKNIAKKFSGFYALQDVNLTFDSGKFYGILGPNGAGKSTLINIIIGNISTDGGGCEWINDGDKLSKLEIKSSLGVVFQDNRLDPLLSVYENLMSRGKMYGMSKKAINKKISYLSQYIKIDDIMKQRYANLSGGQKRKCDVIRALLHSPEVLILDEPTTGLDPQTRSGMWEAISKIHSENNLTVILVTHYLEEMANCDQISVILKGHVRYTGDVDRFIKEHSKTQLLVKLNDNTDIKLVEQNLDAKYDVDFKNTTLTVFVQDALEMIDILAKIKEIAKVNDFQVCHATLERAYLNLLENEKALVQGGE</sequence>
<keyword evidence="7" id="KW-1185">Reference proteome</keyword>
<protein>
    <submittedName>
        <fullName evidence="6">Linearmycin resistance ATP-binding protein LnrL</fullName>
        <ecNumber evidence="6">3.6.3.-</ecNumber>
    </submittedName>
</protein>
<name>A0ABN8BNM5_9LACO</name>
<evidence type="ECO:0000256" key="2">
    <source>
        <dbReference type="ARBA" id="ARBA00022448"/>
    </source>
</evidence>
<dbReference type="Gene3D" id="3.40.50.300">
    <property type="entry name" value="P-loop containing nucleotide triphosphate hydrolases"/>
    <property type="match status" value="1"/>
</dbReference>
<dbReference type="InterPro" id="IPR027417">
    <property type="entry name" value="P-loop_NTPase"/>
</dbReference>
<dbReference type="SUPFAM" id="SSF52540">
    <property type="entry name" value="P-loop containing nucleoside triphosphate hydrolases"/>
    <property type="match status" value="1"/>
</dbReference>
<evidence type="ECO:0000313" key="6">
    <source>
        <dbReference type="EMBL" id="CAH0418035.1"/>
    </source>
</evidence>
<dbReference type="Pfam" id="PF00005">
    <property type="entry name" value="ABC_tran"/>
    <property type="match status" value="1"/>
</dbReference>